<name>A0ABW3ASK2_9SPHI</name>
<gene>
    <name evidence="7" type="ORF">ACFQZX_10470</name>
</gene>
<dbReference type="EMBL" id="JBHTHZ010000005">
    <property type="protein sequence ID" value="MFD0794042.1"/>
    <property type="molecule type" value="Genomic_DNA"/>
</dbReference>
<feature type="transmembrane region" description="Helical" evidence="6">
    <location>
        <begin position="158"/>
        <end position="180"/>
    </location>
</feature>
<keyword evidence="3 6" id="KW-0812">Transmembrane</keyword>
<feature type="transmembrane region" description="Helical" evidence="6">
    <location>
        <begin position="218"/>
        <end position="236"/>
    </location>
</feature>
<keyword evidence="4 6" id="KW-1133">Transmembrane helix</keyword>
<feature type="transmembrane region" description="Helical" evidence="6">
    <location>
        <begin position="37"/>
        <end position="65"/>
    </location>
</feature>
<organism evidence="7 8">
    <name type="scientific">Mucilaginibacter litoreus</name>
    <dbReference type="NCBI Taxonomy" id="1048221"/>
    <lineage>
        <taxon>Bacteria</taxon>
        <taxon>Pseudomonadati</taxon>
        <taxon>Bacteroidota</taxon>
        <taxon>Sphingobacteriia</taxon>
        <taxon>Sphingobacteriales</taxon>
        <taxon>Sphingobacteriaceae</taxon>
        <taxon>Mucilaginibacter</taxon>
    </lineage>
</organism>
<dbReference type="Proteomes" id="UP001597010">
    <property type="component" value="Unassembled WGS sequence"/>
</dbReference>
<feature type="transmembrane region" description="Helical" evidence="6">
    <location>
        <begin position="186"/>
        <end position="206"/>
    </location>
</feature>
<evidence type="ECO:0000313" key="8">
    <source>
        <dbReference type="Proteomes" id="UP001597010"/>
    </source>
</evidence>
<evidence type="ECO:0000256" key="6">
    <source>
        <dbReference type="SAM" id="Phobius"/>
    </source>
</evidence>
<dbReference type="PANTHER" id="PTHR13353:SF5">
    <property type="entry name" value="TRANSMEMBRANE PROTEIN 19"/>
    <property type="match status" value="1"/>
</dbReference>
<evidence type="ECO:0000313" key="7">
    <source>
        <dbReference type="EMBL" id="MFD0794042.1"/>
    </source>
</evidence>
<evidence type="ECO:0000256" key="5">
    <source>
        <dbReference type="ARBA" id="ARBA00023136"/>
    </source>
</evidence>
<sequence length="237" mass="25073">MFDAMTSGNIVLLVILLAASLSYKAQKLTLVGALTGVLVAVLIYLGSGIAGIVLLTVYFLLSTWATSHKKQQKKYPDEGHPQIRDAWQVLANGGIASLCGLAAYCLPEMSMLFRVLVAAALSAATADTLSSELGTVYGSRFYNILSWKQDTKGRDGVISLEGSIIGITGSGLIALTYAFFYGWNTMLLDIILAGTAGNLADSVLGAALERKGHLNNNAVNLLNTLTAVIICCILIIL</sequence>
<keyword evidence="8" id="KW-1185">Reference proteome</keyword>
<dbReference type="PANTHER" id="PTHR13353">
    <property type="entry name" value="TRANSMEMBRANE PROTEIN 19"/>
    <property type="match status" value="1"/>
</dbReference>
<dbReference type="RefSeq" id="WP_377114751.1">
    <property type="nucleotide sequence ID" value="NZ_JBHTHZ010000005.1"/>
</dbReference>
<dbReference type="InterPro" id="IPR002794">
    <property type="entry name" value="DUF92_TMEM19"/>
</dbReference>
<comment type="caution">
    <text evidence="7">The sequence shown here is derived from an EMBL/GenBank/DDBJ whole genome shotgun (WGS) entry which is preliminary data.</text>
</comment>
<evidence type="ECO:0000256" key="1">
    <source>
        <dbReference type="ARBA" id="ARBA00004141"/>
    </source>
</evidence>
<dbReference type="Pfam" id="PF01940">
    <property type="entry name" value="DUF92"/>
    <property type="match status" value="1"/>
</dbReference>
<proteinExistence type="inferred from homology"/>
<evidence type="ECO:0000256" key="3">
    <source>
        <dbReference type="ARBA" id="ARBA00022692"/>
    </source>
</evidence>
<protein>
    <submittedName>
        <fullName evidence="7">DUF92 domain-containing protein</fullName>
    </submittedName>
</protein>
<reference evidence="8" key="1">
    <citation type="journal article" date="2019" name="Int. J. Syst. Evol. Microbiol.">
        <title>The Global Catalogue of Microorganisms (GCM) 10K type strain sequencing project: providing services to taxonomists for standard genome sequencing and annotation.</title>
        <authorList>
            <consortium name="The Broad Institute Genomics Platform"/>
            <consortium name="The Broad Institute Genome Sequencing Center for Infectious Disease"/>
            <person name="Wu L."/>
            <person name="Ma J."/>
        </authorList>
    </citation>
    <scope>NUCLEOTIDE SEQUENCE [LARGE SCALE GENOMIC DNA]</scope>
    <source>
        <strain evidence="8">CCUG 61484</strain>
    </source>
</reference>
<evidence type="ECO:0000256" key="2">
    <source>
        <dbReference type="ARBA" id="ARBA00009012"/>
    </source>
</evidence>
<accession>A0ABW3ASK2</accession>
<comment type="subcellular location">
    <subcellularLocation>
        <location evidence="1">Membrane</location>
        <topology evidence="1">Multi-pass membrane protein</topology>
    </subcellularLocation>
</comment>
<keyword evidence="5 6" id="KW-0472">Membrane</keyword>
<comment type="similarity">
    <text evidence="2">Belongs to the TMEM19 family.</text>
</comment>
<evidence type="ECO:0000256" key="4">
    <source>
        <dbReference type="ARBA" id="ARBA00022989"/>
    </source>
</evidence>